<dbReference type="RefSeq" id="WP_090679898.1">
    <property type="nucleotide sequence ID" value="NZ_FORU01000012.1"/>
</dbReference>
<proteinExistence type="predicted"/>
<dbReference type="Pfam" id="PF14131">
    <property type="entry name" value="DUF4298"/>
    <property type="match status" value="1"/>
</dbReference>
<name>A0A1I3T0K6_9FLAO</name>
<keyword evidence="2" id="KW-1185">Reference proteome</keyword>
<dbReference type="EMBL" id="FORU01000012">
    <property type="protein sequence ID" value="SFJ64638.1"/>
    <property type="molecule type" value="Genomic_DNA"/>
</dbReference>
<reference evidence="2" key="1">
    <citation type="submission" date="2016-10" db="EMBL/GenBank/DDBJ databases">
        <authorList>
            <person name="Varghese N."/>
            <person name="Submissions S."/>
        </authorList>
    </citation>
    <scope>NUCLEOTIDE SEQUENCE [LARGE SCALE GENOMIC DNA]</scope>
    <source>
        <strain evidence="2">DSM 26542</strain>
    </source>
</reference>
<accession>A0A1I3T0K6</accession>
<dbReference type="Proteomes" id="UP000243887">
    <property type="component" value="Unassembled WGS sequence"/>
</dbReference>
<protein>
    <recommendedName>
        <fullName evidence="3">DUF4298 domain-containing protein</fullName>
    </recommendedName>
</protein>
<evidence type="ECO:0000313" key="1">
    <source>
        <dbReference type="EMBL" id="SFJ64638.1"/>
    </source>
</evidence>
<dbReference type="AlphaFoldDB" id="A0A1I3T0K6"/>
<organism evidence="1 2">
    <name type="scientific">Myroides guanonis</name>
    <dbReference type="NCBI Taxonomy" id="1150112"/>
    <lineage>
        <taxon>Bacteria</taxon>
        <taxon>Pseudomonadati</taxon>
        <taxon>Bacteroidota</taxon>
        <taxon>Flavobacteriia</taxon>
        <taxon>Flavobacteriales</taxon>
        <taxon>Flavobacteriaceae</taxon>
        <taxon>Myroides</taxon>
    </lineage>
</organism>
<gene>
    <name evidence="1" type="ORF">SAMN04487893_11231</name>
</gene>
<dbReference type="OrthoDB" id="80787at2"/>
<sequence length="104" mass="12111">MEKDIEAIKAKAILMDTKLAQAEKDLAYLEEFLSRFKSIRENMKDLENYYFYDGTWLEERELLEEKCPDFNAGVFSEDGIYNAHVAQYDCVKQILKEAAISIAE</sequence>
<evidence type="ECO:0008006" key="3">
    <source>
        <dbReference type="Google" id="ProtNLM"/>
    </source>
</evidence>
<evidence type="ECO:0000313" key="2">
    <source>
        <dbReference type="Proteomes" id="UP000243887"/>
    </source>
</evidence>
<dbReference type="InterPro" id="IPR025384">
    <property type="entry name" value="DUF4298"/>
</dbReference>